<protein>
    <submittedName>
        <fullName evidence="2">Phosphotransferase</fullName>
    </submittedName>
</protein>
<dbReference type="RefSeq" id="WP_147915094.1">
    <property type="nucleotide sequence ID" value="NZ_JBHUEJ010000032.1"/>
</dbReference>
<dbReference type="InterPro" id="IPR041726">
    <property type="entry name" value="ACAD10_11_N"/>
</dbReference>
<dbReference type="PANTHER" id="PTHR47829">
    <property type="entry name" value="HYDROLASE, PUTATIVE (AFU_ORTHOLOGUE AFUA_1G12880)-RELATED"/>
    <property type="match status" value="1"/>
</dbReference>
<accession>A0ABW4KWX4</accession>
<organism evidence="2 3">
    <name type="scientific">Ottowia flava</name>
    <dbReference type="NCBI Taxonomy" id="2675430"/>
    <lineage>
        <taxon>Bacteria</taxon>
        <taxon>Pseudomonadati</taxon>
        <taxon>Pseudomonadota</taxon>
        <taxon>Betaproteobacteria</taxon>
        <taxon>Burkholderiales</taxon>
        <taxon>Comamonadaceae</taxon>
        <taxon>Ottowia</taxon>
    </lineage>
</organism>
<dbReference type="SUPFAM" id="SSF56112">
    <property type="entry name" value="Protein kinase-like (PK-like)"/>
    <property type="match status" value="1"/>
</dbReference>
<dbReference type="Proteomes" id="UP001597304">
    <property type="component" value="Unassembled WGS sequence"/>
</dbReference>
<evidence type="ECO:0000259" key="1">
    <source>
        <dbReference type="Pfam" id="PF01636"/>
    </source>
</evidence>
<dbReference type="EMBL" id="JBHUEJ010000032">
    <property type="protein sequence ID" value="MFD1711684.1"/>
    <property type="molecule type" value="Genomic_DNA"/>
</dbReference>
<dbReference type="CDD" id="cd05154">
    <property type="entry name" value="ACAD10_11_N-like"/>
    <property type="match status" value="1"/>
</dbReference>
<keyword evidence="3" id="KW-1185">Reference proteome</keyword>
<gene>
    <name evidence="2" type="ORF">ACFSF0_13790</name>
</gene>
<dbReference type="Pfam" id="PF01636">
    <property type="entry name" value="APH"/>
    <property type="match status" value="1"/>
</dbReference>
<evidence type="ECO:0000313" key="3">
    <source>
        <dbReference type="Proteomes" id="UP001597304"/>
    </source>
</evidence>
<reference evidence="3" key="1">
    <citation type="journal article" date="2019" name="Int. J. Syst. Evol. Microbiol.">
        <title>The Global Catalogue of Microorganisms (GCM) 10K type strain sequencing project: providing services to taxonomists for standard genome sequencing and annotation.</title>
        <authorList>
            <consortium name="The Broad Institute Genomics Platform"/>
            <consortium name="The Broad Institute Genome Sequencing Center for Infectious Disease"/>
            <person name="Wu L."/>
            <person name="Ma J."/>
        </authorList>
    </citation>
    <scope>NUCLEOTIDE SEQUENCE [LARGE SCALE GENOMIC DNA]</scope>
    <source>
        <strain evidence="3">LMG 29247</strain>
    </source>
</reference>
<proteinExistence type="predicted"/>
<sequence>MTDAHQFEGTRPVSEAHAFDTAALSAWLEKNLPGFAGPLSVEMFKGGQSNPTYKLITPSTSYVMRAKPGPVAKLLPSAHAIEREFTVMNALHGTDVPVARMFVLCEDESVIGRAFYVMEFVAGRVLWDQSLPGMTNDQRAAIYDEMNRVIAALHTVDYKARGLESYGKPGNYFERQIGRWSKQYQASVTQPIPEMDRLIEWLPAHMPASSRDEGLTSIVHGDFRLDNLMFHPSEPRALAVLDWELSTLGHPLADFSYHCMSWHIPPGTFRGIGGLDIASLGIPSEADYIRRYCERTGFTTPEALAPDWNFYLAYNMFRIAAILQGIAKRVEDGTASSAQARASGAGARPMAELAWRFAQKA</sequence>
<dbReference type="InterPro" id="IPR002575">
    <property type="entry name" value="Aminoglycoside_PTrfase"/>
</dbReference>
<dbReference type="InterPro" id="IPR052898">
    <property type="entry name" value="ACAD10-like"/>
</dbReference>
<dbReference type="Gene3D" id="3.90.1200.10">
    <property type="match status" value="1"/>
</dbReference>
<dbReference type="InterPro" id="IPR011009">
    <property type="entry name" value="Kinase-like_dom_sf"/>
</dbReference>
<comment type="caution">
    <text evidence="2">The sequence shown here is derived from an EMBL/GenBank/DDBJ whole genome shotgun (WGS) entry which is preliminary data.</text>
</comment>
<evidence type="ECO:0000313" key="2">
    <source>
        <dbReference type="EMBL" id="MFD1711684.1"/>
    </source>
</evidence>
<dbReference type="Gene3D" id="3.30.200.20">
    <property type="entry name" value="Phosphorylase Kinase, domain 1"/>
    <property type="match status" value="1"/>
</dbReference>
<name>A0ABW4KWX4_9BURK</name>
<dbReference type="PANTHER" id="PTHR47829:SF3">
    <property type="entry name" value="AMINOGLYCOSIDE PHOSPHOTRANSFERASE DOMAIN-CONTAINING PROTEIN"/>
    <property type="match status" value="1"/>
</dbReference>
<feature type="domain" description="Aminoglycoside phosphotransferase" evidence="1">
    <location>
        <begin position="43"/>
        <end position="267"/>
    </location>
</feature>